<comment type="caution">
    <text evidence="1">The sequence shown here is derived from an EMBL/GenBank/DDBJ whole genome shotgun (WGS) entry which is preliminary data.</text>
</comment>
<dbReference type="RefSeq" id="WP_141914838.1">
    <property type="nucleotide sequence ID" value="NZ_BAAAYS010000007.1"/>
</dbReference>
<name>A0A543I3Q2_9MICO</name>
<evidence type="ECO:0000313" key="1">
    <source>
        <dbReference type="EMBL" id="TQM65222.1"/>
    </source>
</evidence>
<protein>
    <submittedName>
        <fullName evidence="1">Uncharacterized protein</fullName>
    </submittedName>
</protein>
<dbReference type="EMBL" id="VFPN01000001">
    <property type="protein sequence ID" value="TQM65222.1"/>
    <property type="molecule type" value="Genomic_DNA"/>
</dbReference>
<accession>A0A543I3Q2</accession>
<dbReference type="AlphaFoldDB" id="A0A543I3Q2"/>
<reference evidence="1 2" key="1">
    <citation type="submission" date="2019-06" db="EMBL/GenBank/DDBJ databases">
        <title>Sequencing the genomes of 1000 actinobacteria strains.</title>
        <authorList>
            <person name="Klenk H.-P."/>
        </authorList>
    </citation>
    <scope>NUCLEOTIDE SEQUENCE [LARGE SCALE GENOMIC DNA]</scope>
    <source>
        <strain evidence="1 2">DSM 18031</strain>
    </source>
</reference>
<gene>
    <name evidence="1" type="ORF">FB466_0012</name>
</gene>
<dbReference type="Proteomes" id="UP000318331">
    <property type="component" value="Unassembled WGS sequence"/>
</dbReference>
<keyword evidence="2" id="KW-1185">Reference proteome</keyword>
<proteinExistence type="predicted"/>
<organism evidence="1 2">
    <name type="scientific">Klugiella xanthotipulae</name>
    <dbReference type="NCBI Taxonomy" id="244735"/>
    <lineage>
        <taxon>Bacteria</taxon>
        <taxon>Bacillati</taxon>
        <taxon>Actinomycetota</taxon>
        <taxon>Actinomycetes</taxon>
        <taxon>Micrococcales</taxon>
        <taxon>Microbacteriaceae</taxon>
        <taxon>Klugiella</taxon>
    </lineage>
</organism>
<evidence type="ECO:0000313" key="2">
    <source>
        <dbReference type="Proteomes" id="UP000318331"/>
    </source>
</evidence>
<sequence length="151" mass="17378">MNNTNEINELIQMRVDDATSIAAQLLEKIAEHDEWHNVLDTGLKKHGKAFTAFLLVPQATARNVEDIVELFQRAFVLADYRNEHYAREALLAELGWERARETANRELGDLGLLTWDEAELQGAIADRYTFISTYDGCYVFDRHVLIPENER</sequence>